<dbReference type="AlphaFoldDB" id="A0A9C7PVW5"/>
<dbReference type="PANTHER" id="PTHR21320:SF3">
    <property type="entry name" value="CYTOCHROME C OXIDASE ASSEMBLY PROTEIN COX11, MITOCHONDRIAL-RELATED"/>
    <property type="match status" value="1"/>
</dbReference>
<evidence type="ECO:0000256" key="6">
    <source>
        <dbReference type="SAM" id="Phobius"/>
    </source>
</evidence>
<evidence type="ECO:0000256" key="5">
    <source>
        <dbReference type="ARBA" id="ARBA00023136"/>
    </source>
</evidence>
<protein>
    <submittedName>
        <fullName evidence="7">Uncharacterized protein</fullName>
    </submittedName>
</protein>
<gene>
    <name evidence="7" type="ORF">GpartN1_g2363.t1</name>
</gene>
<dbReference type="NCBIfam" id="NF003465">
    <property type="entry name" value="PRK05089.1"/>
    <property type="match status" value="1"/>
</dbReference>
<dbReference type="FunFam" id="2.60.370.10:FF:000001">
    <property type="entry name" value="COX11 cytochrome c oxidase assembly homolog"/>
    <property type="match status" value="1"/>
</dbReference>
<accession>A0A9C7PVW5</accession>
<dbReference type="Pfam" id="PF04442">
    <property type="entry name" value="CtaG_Cox11"/>
    <property type="match status" value="1"/>
</dbReference>
<comment type="caution">
    <text evidence="7">The sequence shown here is derived from an EMBL/GenBank/DDBJ whole genome shotgun (WGS) entry which is preliminary data.</text>
</comment>
<dbReference type="Proteomes" id="UP001061958">
    <property type="component" value="Unassembled WGS sequence"/>
</dbReference>
<evidence type="ECO:0000313" key="8">
    <source>
        <dbReference type="Proteomes" id="UP001061958"/>
    </source>
</evidence>
<evidence type="ECO:0000256" key="2">
    <source>
        <dbReference type="ARBA" id="ARBA00004243"/>
    </source>
</evidence>
<evidence type="ECO:0000256" key="3">
    <source>
        <dbReference type="ARBA" id="ARBA00022692"/>
    </source>
</evidence>
<dbReference type="InterPro" id="IPR023471">
    <property type="entry name" value="CtaG/Cox11_dom_sf"/>
</dbReference>
<dbReference type="EMBL" id="BQMJ01000016">
    <property type="protein sequence ID" value="GJQ10572.1"/>
    <property type="molecule type" value="Genomic_DNA"/>
</dbReference>
<reference evidence="7" key="1">
    <citation type="journal article" date="2022" name="Proc. Natl. Acad. Sci. U.S.A.">
        <title>Life cycle and functional genomics of the unicellular red alga Galdieria for elucidating algal and plant evolution and industrial use.</title>
        <authorList>
            <person name="Hirooka S."/>
            <person name="Itabashi T."/>
            <person name="Ichinose T.M."/>
            <person name="Onuma R."/>
            <person name="Fujiwara T."/>
            <person name="Yamashita S."/>
            <person name="Jong L.W."/>
            <person name="Tomita R."/>
            <person name="Iwane A.H."/>
            <person name="Miyagishima S.Y."/>
        </authorList>
    </citation>
    <scope>NUCLEOTIDE SEQUENCE</scope>
    <source>
        <strain evidence="7">NBRC 102759</strain>
    </source>
</reference>
<reference evidence="7" key="2">
    <citation type="submission" date="2022-01" db="EMBL/GenBank/DDBJ databases">
        <authorList>
            <person name="Hirooka S."/>
            <person name="Miyagishima S.Y."/>
        </authorList>
    </citation>
    <scope>NUCLEOTIDE SEQUENCE</scope>
    <source>
        <strain evidence="7">NBRC 102759</strain>
    </source>
</reference>
<dbReference type="Gene3D" id="2.60.370.10">
    <property type="entry name" value="Ctag/Cox11"/>
    <property type="match status" value="1"/>
</dbReference>
<comment type="subcellular location">
    <subcellularLocation>
        <location evidence="2">Mitochondrion inner membrane</location>
        <topology evidence="2">Single-pass membrane protein</topology>
        <orientation evidence="2">Intermembrane side</orientation>
    </subcellularLocation>
</comment>
<dbReference type="GO" id="GO:0005743">
    <property type="term" value="C:mitochondrial inner membrane"/>
    <property type="evidence" value="ECO:0007669"/>
    <property type="project" value="UniProtKB-SubCell"/>
</dbReference>
<comment type="function">
    <text evidence="1">Exerts its effect at some terminal stage of cytochrome c oxidase synthesis, probably by being involved in the insertion of the copper B into subunit I.</text>
</comment>
<name>A0A9C7PVW5_9RHOD</name>
<dbReference type="InterPro" id="IPR007533">
    <property type="entry name" value="Cyt_c_oxidase_assmbl_CtaG"/>
</dbReference>
<proteinExistence type="inferred from homology"/>
<evidence type="ECO:0000256" key="1">
    <source>
        <dbReference type="ARBA" id="ARBA00004007"/>
    </source>
</evidence>
<dbReference type="OrthoDB" id="1704689at2759"/>
<evidence type="ECO:0000256" key="4">
    <source>
        <dbReference type="ARBA" id="ARBA00022989"/>
    </source>
</evidence>
<dbReference type="SUPFAM" id="SSF110111">
    <property type="entry name" value="Ctag/Cox11"/>
    <property type="match status" value="1"/>
</dbReference>
<dbReference type="HAMAP" id="MF_00155">
    <property type="entry name" value="CtaG"/>
    <property type="match status" value="1"/>
</dbReference>
<keyword evidence="5 6" id="KW-0472">Membrane</keyword>
<feature type="transmembrane region" description="Helical" evidence="6">
    <location>
        <begin position="56"/>
        <end position="75"/>
    </location>
</feature>
<evidence type="ECO:0000313" key="7">
    <source>
        <dbReference type="EMBL" id="GJQ10572.1"/>
    </source>
</evidence>
<keyword evidence="8" id="KW-1185">Reference proteome</keyword>
<keyword evidence="3 6" id="KW-0812">Transmembrane</keyword>
<dbReference type="PANTHER" id="PTHR21320">
    <property type="entry name" value="CYTOCHROME C OXIDASE ASSEMBLY PROTEIN COX11-RELATED"/>
    <property type="match status" value="1"/>
</dbReference>
<organism evidence="7 8">
    <name type="scientific">Galdieria partita</name>
    <dbReference type="NCBI Taxonomy" id="83374"/>
    <lineage>
        <taxon>Eukaryota</taxon>
        <taxon>Rhodophyta</taxon>
        <taxon>Bangiophyceae</taxon>
        <taxon>Galdieriales</taxon>
        <taxon>Galdieriaceae</taxon>
        <taxon>Galdieria</taxon>
    </lineage>
</organism>
<dbReference type="GO" id="GO:0005507">
    <property type="term" value="F:copper ion binding"/>
    <property type="evidence" value="ECO:0007669"/>
    <property type="project" value="InterPro"/>
</dbReference>
<sequence>MMRATVYCFSRVYPSFLVYTGRNLQRYGTFKLHKRFCSKSGDSERIEKVRAKNKNFLAWAAGITVGVFGLTYGTVPLYRMFCQATGFGGTTKEDTGGFLGFKTPTQKTRMVPTDRPLTIYFTADVNSDLPWTFVPEQREVKVFPGETALAFYRAENKSDEDILGIATYNVQPPKAGIYFNKIQCFCFEEQRLKAKEVIEMPVFFFIDPEFVKDSKMNDVTDISLSYTFFPSEDVSDEMLQKMGWYRDENNQIINKESPAVYPVETVSRPS</sequence>
<keyword evidence="4 6" id="KW-1133">Transmembrane helix</keyword>